<dbReference type="GeneID" id="116289145"/>
<dbReference type="GO" id="GO:0055087">
    <property type="term" value="C:Ski complex"/>
    <property type="evidence" value="ECO:0007669"/>
    <property type="project" value="InterPro"/>
</dbReference>
<dbReference type="Proteomes" id="UP000515163">
    <property type="component" value="Unplaced"/>
</dbReference>
<dbReference type="PANTHER" id="PTHR15704:SF7">
    <property type="entry name" value="SUPERKILLER COMPLEX PROTEIN 3"/>
    <property type="match status" value="1"/>
</dbReference>
<dbReference type="GO" id="GO:0006396">
    <property type="term" value="P:RNA processing"/>
    <property type="evidence" value="ECO:0007669"/>
    <property type="project" value="InterPro"/>
</dbReference>
<dbReference type="FunCoup" id="A0A6P8H658">
    <property type="interactions" value="2720"/>
</dbReference>
<dbReference type="RefSeq" id="XP_031551879.1">
    <property type="nucleotide sequence ID" value="XM_031696019.1"/>
</dbReference>
<proteinExistence type="predicted"/>
<dbReference type="SMART" id="SM00386">
    <property type="entry name" value="HAT"/>
    <property type="match status" value="4"/>
</dbReference>
<evidence type="ECO:0000256" key="1">
    <source>
        <dbReference type="ARBA" id="ARBA00022737"/>
    </source>
</evidence>
<dbReference type="InterPro" id="IPR003107">
    <property type="entry name" value="HAT"/>
</dbReference>
<organism evidence="4 5">
    <name type="scientific">Actinia tenebrosa</name>
    <name type="common">Australian red waratah sea anemone</name>
    <dbReference type="NCBI Taxonomy" id="6105"/>
    <lineage>
        <taxon>Eukaryota</taxon>
        <taxon>Metazoa</taxon>
        <taxon>Cnidaria</taxon>
        <taxon>Anthozoa</taxon>
        <taxon>Hexacorallia</taxon>
        <taxon>Actiniaria</taxon>
        <taxon>Actiniidae</taxon>
        <taxon>Actinia</taxon>
    </lineage>
</organism>
<dbReference type="PROSITE" id="PS50005">
    <property type="entry name" value="TPR"/>
    <property type="match status" value="4"/>
</dbReference>
<feature type="repeat" description="TPR" evidence="3">
    <location>
        <begin position="572"/>
        <end position="605"/>
    </location>
</feature>
<dbReference type="SMART" id="SM00028">
    <property type="entry name" value="TPR"/>
    <property type="match status" value="18"/>
</dbReference>
<dbReference type="InterPro" id="IPR011990">
    <property type="entry name" value="TPR-like_helical_dom_sf"/>
</dbReference>
<accession>A0A6P8H658</accession>
<dbReference type="Pfam" id="PF14559">
    <property type="entry name" value="TPR_19"/>
    <property type="match status" value="1"/>
</dbReference>
<reference evidence="5" key="1">
    <citation type="submission" date="2025-08" db="UniProtKB">
        <authorList>
            <consortium name="RefSeq"/>
        </authorList>
    </citation>
    <scope>IDENTIFICATION</scope>
    <source>
        <tissue evidence="5">Tentacle</tissue>
    </source>
</reference>
<dbReference type="GO" id="GO:0006401">
    <property type="term" value="P:RNA catabolic process"/>
    <property type="evidence" value="ECO:0007669"/>
    <property type="project" value="InterPro"/>
</dbReference>
<evidence type="ECO:0000313" key="5">
    <source>
        <dbReference type="RefSeq" id="XP_031551879.1"/>
    </source>
</evidence>
<protein>
    <submittedName>
        <fullName evidence="5">Tetratricopeptide repeat protein 37-like isoform X2</fullName>
    </submittedName>
</protein>
<feature type="repeat" description="TPR" evidence="3">
    <location>
        <begin position="394"/>
        <end position="427"/>
    </location>
</feature>
<keyword evidence="1" id="KW-0677">Repeat</keyword>
<dbReference type="Pfam" id="PF13181">
    <property type="entry name" value="TPR_8"/>
    <property type="match status" value="1"/>
</dbReference>
<dbReference type="InParanoid" id="A0A6P8H658"/>
<evidence type="ECO:0000256" key="3">
    <source>
        <dbReference type="PROSITE-ProRule" id="PRU00339"/>
    </source>
</evidence>
<name>A0A6P8H658_ACTTE</name>
<dbReference type="SUPFAM" id="SSF48452">
    <property type="entry name" value="TPR-like"/>
    <property type="match status" value="3"/>
</dbReference>
<sequence>MASKEVKSLLKNARDSIRNKEYKEALKHCKAVLKVDKTNYNALVFIGVCAKEMDQPDQAQAAYKRAIESDQDQILAWQGLASLYEKETGNPGFQEELPGIYRKLMKLYERSDMGKWKEVNLKLTNSCQKQGKIVEATEAIEQLIQLSEDTQEKYDLNLKMVALLEGQESKDVAILSKLVSVLQTLVRGEWSSASENDGIANYTKDIKTLITIQETKTGEDREGDRRLILEECRKWSNAYPNATYPLEVRGKIYLEDSISDTSAQVPDVYQTLCHLDPSSAVGKIGLGWSLLNKNDFIDARALLEQGLQSYPNCPVGWLCLVKVQLALHDYRTAEKSASKGIKYIGSVGEEIQRNRLNRLLRLKQADALCNQGSSKAAQAKTILEEILLANEEDLEVLTSLGETMLVLGDTKQATEYCNKALNINKSCHTSVALQGKISLADKLFDDAELRFLEAIELCPDCAHYYFLLGKLYWEMNGDIRNNKDKCLNQFLKAAKLDAYHSPTFLYLGHYYHEVQKDLSKACRCYQKAYDLEPQCDEAGSHLGDMLTELGREAEALQLFTNVTNNAPAGEAKWAWIRLGLYHLKHDKNNEAINCFQSSLRADPKDSHCWECLGEAYMSRGSHTAALKSFARASELDSSSVYSLYQIATIKQLLCVYDEAIKEYQMILDQQPGYVPALKGFGETHLCLALESLAQDFNKRAVDHVTQGLTALSRAVESRPNMSCLWKLIGDCCTVINPLPDCIISIKLPENLNTFLTEECEVVGKRQLLSLATSAYTKALKSQPKCYSLWNDLGYSYFLQAKIEEGDQCKKLAERSVQVLKKGLTLQRTNHKLWNTLGVVCASNLVNDPELSQHSFIMSSKTETINPVAWTNLGVLYLKHNKVEPAHEAFKKAQALDPSYTEAWVGQASIAEIIGSEEATDLFRHTLELGSHVEGSIGYAHWICTHLTSGKVPQGHSPVPSLSHLPEEYRRAVTQSSVSMTKYTDRIRSTACAYNMHGLLLEHQCLYVQAAQAFASAVQLLLKESDARQDLLNMVYINHARVLCSLGRYDDAIETYQKVTPLDNFHVICGLALAFYMACKLPESYRAYDQALQLAPSDADKSCVLTAMGMLGYALNDIDGAKAMLFKSSQMNPPCERGLMALCALGLVNNDLTLAGAALGELLKLGQKMKDVIYADICYLFSQFFAMQGSEMVGLRHILKAIHEHPERAVLWQQCAMFIIDRCPDNLQVAMRCAEATRKLKHISEEINVSLHPTSLLGSGALPPSSRGEEQPMTTVELRTIAAVRAAQRALRAHPDRVESWAVLCAAVTAHGIAMDTEDKGKGFHMLTLKISQMTMNKCREEQNILESKAKNQLPNLLLSRKQELEGLQRWTVLHTGYSMMYCGLVKEAKEHCQQALSVYANDSRMNTALHLLKAQLCLCGGEVDEADSILQSSVLSSPHHPTVAWQVLAEIRMNAGSPLEAELCYRKCLQAGTNKRSTNWRIVPLLRLALLALNQAKTESAERDRWLTLCQEASTEVIKIDTDCSAARLIQGISFHLQGNARQARRYLQNASESKTSASTVAQQWLSDIQGDNK</sequence>
<dbReference type="OrthoDB" id="421075at2759"/>
<evidence type="ECO:0000313" key="4">
    <source>
        <dbReference type="Proteomes" id="UP000515163"/>
    </source>
</evidence>
<dbReference type="PANTHER" id="PTHR15704">
    <property type="entry name" value="SUPERKILLER 3 PROTEIN-RELATED"/>
    <property type="match status" value="1"/>
</dbReference>
<dbReference type="InterPro" id="IPR019734">
    <property type="entry name" value="TPR_rpt"/>
</dbReference>
<dbReference type="Pfam" id="PF13432">
    <property type="entry name" value="TPR_16"/>
    <property type="match status" value="1"/>
</dbReference>
<dbReference type="InterPro" id="IPR039226">
    <property type="entry name" value="Ski3/TTC37"/>
</dbReference>
<evidence type="ECO:0000256" key="2">
    <source>
        <dbReference type="ARBA" id="ARBA00022803"/>
    </source>
</evidence>
<keyword evidence="4" id="KW-1185">Reference proteome</keyword>
<dbReference type="Gene3D" id="1.25.40.10">
    <property type="entry name" value="Tetratricopeptide repeat domain"/>
    <property type="match status" value="6"/>
</dbReference>
<gene>
    <name evidence="5" type="primary">LOC116289145</name>
</gene>
<feature type="repeat" description="TPR" evidence="3">
    <location>
        <begin position="606"/>
        <end position="639"/>
    </location>
</feature>
<feature type="repeat" description="TPR" evidence="3">
    <location>
        <begin position="866"/>
        <end position="899"/>
    </location>
</feature>
<keyword evidence="2 3" id="KW-0802">TPR repeat</keyword>